<name>A0A0F9MXJ3_9ZZZZ</name>
<dbReference type="EMBL" id="LAZR01008032">
    <property type="protein sequence ID" value="KKM81350.1"/>
    <property type="molecule type" value="Genomic_DNA"/>
</dbReference>
<accession>A0A0F9MXJ3</accession>
<dbReference type="AlphaFoldDB" id="A0A0F9MXJ3"/>
<feature type="region of interest" description="Disordered" evidence="1">
    <location>
        <begin position="314"/>
        <end position="346"/>
    </location>
</feature>
<proteinExistence type="predicted"/>
<gene>
    <name evidence="2" type="ORF">LCGC14_1330690</name>
</gene>
<reference evidence="2" key="1">
    <citation type="journal article" date="2015" name="Nature">
        <title>Complex archaea that bridge the gap between prokaryotes and eukaryotes.</title>
        <authorList>
            <person name="Spang A."/>
            <person name="Saw J.H."/>
            <person name="Jorgensen S.L."/>
            <person name="Zaremba-Niedzwiedzka K."/>
            <person name="Martijn J."/>
            <person name="Lind A.E."/>
            <person name="van Eijk R."/>
            <person name="Schleper C."/>
            <person name="Guy L."/>
            <person name="Ettema T.J."/>
        </authorList>
    </citation>
    <scope>NUCLEOTIDE SEQUENCE</scope>
</reference>
<organism evidence="2">
    <name type="scientific">marine sediment metagenome</name>
    <dbReference type="NCBI Taxonomy" id="412755"/>
    <lineage>
        <taxon>unclassified sequences</taxon>
        <taxon>metagenomes</taxon>
        <taxon>ecological metagenomes</taxon>
    </lineage>
</organism>
<dbReference type="SUPFAM" id="SSF50960">
    <property type="entry name" value="TolB, C-terminal domain"/>
    <property type="match status" value="1"/>
</dbReference>
<evidence type="ECO:0000313" key="2">
    <source>
        <dbReference type="EMBL" id="KKM81350.1"/>
    </source>
</evidence>
<sequence>MPSAYTWVSIAGFRGGRNNADDPMDLDEEQVRTAENGDWHRTSGFRKRGGATAPSIGSDLTGVIRQLLAHTPANNPGLAELFAIDDTATRRMARMAAASTFTQLTLEDAIDTGLLSPSEVHGASFEGMFFLAYNSDEDRMHVWDPDLSSPKVRRMGLATPTVPTVADTGSGSYAATIRYYRTRSRIKNGSTVKAQSEPSVSVSFTPSASGTHARVTYVTTTDDGDVTHWVLEASDDDVTFYEVPSGETAIGSLTFDDNTAVSAYSDGVISPTIGSFIPPVSWQYVRVAFNRLFGFGSHETGQPRSRLWFTTAKGASDPARGDAERVPRTANTKNERDLDEGTGGDATGLIGPVNGSLYAFKYRQIWKIIPTGVPGNPLDIINISKTHGATNQDAITEGLDADGRSVIYFTDPQVGPSILGASGPVALSRGIRDLWDGPTATVQLAALIRVATCVFYPDKGNKGQVWWWWATGSDDEPNVLGMFDIEGQGWSVSTAGGKIRTAACAVMFGNTLGSTMGRKLVPYTSVAEVVNKLLRADTTDTDDDGTTFQAVLKTRPYLLNEGNTISISTPVLLAKAASGVTLTVKYILDFGRATKTATVNLTLTSEESAGGATHVFRRLADLESGEQARVIELEVGDASAVANAWNISRFFVPVRKEQAGP</sequence>
<evidence type="ECO:0000256" key="1">
    <source>
        <dbReference type="SAM" id="MobiDB-lite"/>
    </source>
</evidence>
<comment type="caution">
    <text evidence="2">The sequence shown here is derived from an EMBL/GenBank/DDBJ whole genome shotgun (WGS) entry which is preliminary data.</text>
</comment>
<protein>
    <submittedName>
        <fullName evidence="2">Uncharacterized protein</fullName>
    </submittedName>
</protein>